<dbReference type="SUPFAM" id="SSF56529">
    <property type="entry name" value="FAH"/>
    <property type="match status" value="1"/>
</dbReference>
<gene>
    <name evidence="3" type="ORF">J2W56_006699</name>
</gene>
<dbReference type="InterPro" id="IPR036663">
    <property type="entry name" value="Fumarylacetoacetase_C_sf"/>
</dbReference>
<accession>A0ABU1XQT9</accession>
<keyword evidence="4" id="KW-1185">Reference proteome</keyword>
<evidence type="ECO:0000256" key="1">
    <source>
        <dbReference type="ARBA" id="ARBA00023239"/>
    </source>
</evidence>
<evidence type="ECO:0000313" key="4">
    <source>
        <dbReference type="Proteomes" id="UP001251217"/>
    </source>
</evidence>
<dbReference type="EC" id="4.2.1.80" evidence="3"/>
<dbReference type="Proteomes" id="UP001251217">
    <property type="component" value="Unassembled WGS sequence"/>
</dbReference>
<dbReference type="Gene3D" id="3.90.850.10">
    <property type="entry name" value="Fumarylacetoacetase-like, C-terminal domain"/>
    <property type="match status" value="1"/>
</dbReference>
<comment type="caution">
    <text evidence="3">The sequence shown here is derived from an EMBL/GenBank/DDBJ whole genome shotgun (WGS) entry which is preliminary data.</text>
</comment>
<dbReference type="InterPro" id="IPR050772">
    <property type="entry name" value="Hydratase-Decarb/MhpD_sf"/>
</dbReference>
<organism evidence="3 4">
    <name type="scientific">Nocardia kruczakiae</name>
    <dbReference type="NCBI Taxonomy" id="261477"/>
    <lineage>
        <taxon>Bacteria</taxon>
        <taxon>Bacillati</taxon>
        <taxon>Actinomycetota</taxon>
        <taxon>Actinomycetes</taxon>
        <taxon>Mycobacteriales</taxon>
        <taxon>Nocardiaceae</taxon>
        <taxon>Nocardia</taxon>
    </lineage>
</organism>
<feature type="domain" description="Fumarylacetoacetase-like C-terminal" evidence="2">
    <location>
        <begin position="109"/>
        <end position="286"/>
    </location>
</feature>
<dbReference type="GO" id="GO:0008684">
    <property type="term" value="F:2-oxopent-4-enoate hydratase activity"/>
    <property type="evidence" value="ECO:0007669"/>
    <property type="project" value="UniProtKB-EC"/>
</dbReference>
<evidence type="ECO:0000259" key="2">
    <source>
        <dbReference type="Pfam" id="PF01557"/>
    </source>
</evidence>
<dbReference type="Pfam" id="PF01557">
    <property type="entry name" value="FAA_hydrolase"/>
    <property type="match status" value="1"/>
</dbReference>
<keyword evidence="1 3" id="KW-0456">Lyase</keyword>
<name>A0ABU1XQT9_9NOCA</name>
<dbReference type="EMBL" id="JAVDWW010000016">
    <property type="protein sequence ID" value="MDR7172933.1"/>
    <property type="molecule type" value="Genomic_DNA"/>
</dbReference>
<proteinExistence type="predicted"/>
<reference evidence="3 4" key="1">
    <citation type="submission" date="2023-07" db="EMBL/GenBank/DDBJ databases">
        <title>Sorghum-associated microbial communities from plants grown in Nebraska, USA.</title>
        <authorList>
            <person name="Schachtman D."/>
        </authorList>
    </citation>
    <scope>NUCLEOTIDE SEQUENCE [LARGE SCALE GENOMIC DNA]</scope>
    <source>
        <strain evidence="3 4">4272</strain>
    </source>
</reference>
<sequence length="297" mass="30672">MSLIGQCQSRPSVLVENDAHPKVSKLTEAITLSAAQALLEAYDGEPIPPLTATYPGMTLDDAYEIQLQQVRHWTGSGRTVRGHKVGLTSVAMQRQLGVDQPDYGHLTGDMFHLESQPISIERFLSPKVEPEIAFLLKSALAGPGVTVADAISAIDYALPALEIIDSRIRDWKITLADTVADNASSAGVVLGSTPVTLNQLTQSGYSLRTVGCTLYQCGRVVGTGAGGAALGSPLNALVWLANTVGVRGVALEAGAVILPGSVTAAVPVAAGQSVTAHFAGLGTVTAAFASSSASAEK</sequence>
<dbReference type="PANTHER" id="PTHR30143:SF0">
    <property type="entry name" value="2-KETO-4-PENTENOATE HYDRATASE"/>
    <property type="match status" value="1"/>
</dbReference>
<dbReference type="RefSeq" id="WP_310408292.1">
    <property type="nucleotide sequence ID" value="NZ_JAVDWW010000016.1"/>
</dbReference>
<dbReference type="InterPro" id="IPR011234">
    <property type="entry name" value="Fumarylacetoacetase-like_C"/>
</dbReference>
<evidence type="ECO:0000313" key="3">
    <source>
        <dbReference type="EMBL" id="MDR7172933.1"/>
    </source>
</evidence>
<protein>
    <submittedName>
        <fullName evidence="3">2-keto-4-pentenoate hydratase</fullName>
        <ecNumber evidence="3">4.2.1.80</ecNumber>
    </submittedName>
</protein>
<dbReference type="PANTHER" id="PTHR30143">
    <property type="entry name" value="ACID HYDRATASE"/>
    <property type="match status" value="1"/>
</dbReference>